<keyword evidence="4" id="KW-1185">Reference proteome</keyword>
<dbReference type="PANTHER" id="PTHR45752:SF187">
    <property type="entry name" value="LEUCINE-RICH REPEAT AND IQ DOMAIN-CONTAINING PROTEIN 4"/>
    <property type="match status" value="1"/>
</dbReference>
<comment type="subcellular location">
    <subcellularLocation>
        <location evidence="1">Cytoplasm</location>
        <location evidence="1">Cytoskeleton</location>
        <location evidence="1">Cilium axoneme</location>
    </subcellularLocation>
</comment>
<evidence type="ECO:0000313" key="4">
    <source>
        <dbReference type="Proteomes" id="UP001497392"/>
    </source>
</evidence>
<evidence type="ECO:0000259" key="2">
    <source>
        <dbReference type="PROSITE" id="PS50181"/>
    </source>
</evidence>
<reference evidence="3 4" key="1">
    <citation type="submission" date="2024-06" db="EMBL/GenBank/DDBJ databases">
        <authorList>
            <person name="Kraege A."/>
            <person name="Thomma B."/>
        </authorList>
    </citation>
    <scope>NUCLEOTIDE SEQUENCE [LARGE SCALE GENOMIC DNA]</scope>
</reference>
<feature type="domain" description="F-box" evidence="2">
    <location>
        <begin position="23"/>
        <end position="71"/>
    </location>
</feature>
<dbReference type="PROSITE" id="PS50181">
    <property type="entry name" value="FBOX"/>
    <property type="match status" value="1"/>
</dbReference>
<dbReference type="EMBL" id="CAXHTA020000019">
    <property type="protein sequence ID" value="CAL5228637.1"/>
    <property type="molecule type" value="Genomic_DNA"/>
</dbReference>
<dbReference type="SUPFAM" id="SSF81383">
    <property type="entry name" value="F-box domain"/>
    <property type="match status" value="1"/>
</dbReference>
<dbReference type="Proteomes" id="UP001497392">
    <property type="component" value="Unassembled WGS sequence"/>
</dbReference>
<dbReference type="SUPFAM" id="SSF52058">
    <property type="entry name" value="L domain-like"/>
    <property type="match status" value="1"/>
</dbReference>
<gene>
    <name evidence="3" type="primary">g11803</name>
    <name evidence="3" type="ORF">VP750_LOCUS10543</name>
</gene>
<dbReference type="InterPro" id="IPR032675">
    <property type="entry name" value="LRR_dom_sf"/>
</dbReference>
<organism evidence="3 4">
    <name type="scientific">Coccomyxa viridis</name>
    <dbReference type="NCBI Taxonomy" id="1274662"/>
    <lineage>
        <taxon>Eukaryota</taxon>
        <taxon>Viridiplantae</taxon>
        <taxon>Chlorophyta</taxon>
        <taxon>core chlorophytes</taxon>
        <taxon>Trebouxiophyceae</taxon>
        <taxon>Trebouxiophyceae incertae sedis</taxon>
        <taxon>Coccomyxaceae</taxon>
        <taxon>Coccomyxa</taxon>
    </lineage>
</organism>
<dbReference type="Gene3D" id="3.80.10.10">
    <property type="entry name" value="Ribonuclease Inhibitor"/>
    <property type="match status" value="2"/>
</dbReference>
<protein>
    <submittedName>
        <fullName evidence="3">G11803 protein</fullName>
    </submittedName>
</protein>
<proteinExistence type="predicted"/>
<sequence>MQLLQRRKKGRSHPAERREPANATLIDCLDVDLLQRILANLDQEQRVKTVPLVCRAWRDAAKAPSVMWERVRLSLTVLGATQILGSEVSGEVHHPRQLAPWLAGRSRSIHTLFICILNDAAALHMTEGLLLASLPQLPALQELHIFSTGVLDSRSLSLLASLSHAHCKLQEVSLAFSPHKGFVPADLGVLERISTLTSLSIDLHAAARHIRASSDSHPQWHAELPRGLCNLPKLAELDISFRAFQQPELFIPQAFTQLTSLKKLRLDSCGQLRCHPDVSRGLMRQLDDISLRQCRLGSLGCLDVLLGLRTLREVRIEDCTSDSSAEPAPWEDTMRLMPPLLELADMFNIILRRCRNSRADSDLVRAGSRLQRMLHARCNQLSALPSSLSSAWHCCPSRLTLRYCGLRHLPGGQYVKTVTVLDLEGNNFRAIPEALRGAKQLSHLDLSCNHDLQIGLQDVHILLQLHSLSILDLSKVSERLPLEGPPLPNEVLPYWTKASLQNLAAVVCWRHAASLNPASIRVTQSADGSQDAEQELSTAFSCSRTQEKIVPLEVSVMLLGAPWLSASCIKYASVKEAGKITFDMDATCDAYIKTVLNIMSPGARQAMSRKARRAAAWRRMTWAEFKGGVSSFFGQLMHRLRLQQR</sequence>
<dbReference type="InterPro" id="IPR036047">
    <property type="entry name" value="F-box-like_dom_sf"/>
</dbReference>
<comment type="caution">
    <text evidence="3">The sequence shown here is derived from an EMBL/GenBank/DDBJ whole genome shotgun (WGS) entry which is preliminary data.</text>
</comment>
<dbReference type="InterPro" id="IPR001810">
    <property type="entry name" value="F-box_dom"/>
</dbReference>
<dbReference type="Gene3D" id="1.20.1280.50">
    <property type="match status" value="1"/>
</dbReference>
<accession>A0ABP1G9Y7</accession>
<evidence type="ECO:0000256" key="1">
    <source>
        <dbReference type="ARBA" id="ARBA00004430"/>
    </source>
</evidence>
<dbReference type="PANTHER" id="PTHR45752">
    <property type="entry name" value="LEUCINE-RICH REPEAT-CONTAINING"/>
    <property type="match status" value="1"/>
</dbReference>
<dbReference type="InterPro" id="IPR050715">
    <property type="entry name" value="LRR-SigEffector_domain"/>
</dbReference>
<evidence type="ECO:0000313" key="3">
    <source>
        <dbReference type="EMBL" id="CAL5228637.1"/>
    </source>
</evidence>
<name>A0ABP1G9Y7_9CHLO</name>